<evidence type="ECO:0000256" key="3">
    <source>
        <dbReference type="SAM" id="Phobius"/>
    </source>
</evidence>
<organism evidence="4 5">
    <name type="scientific">Clostridium frigidicarnis</name>
    <dbReference type="NCBI Taxonomy" id="84698"/>
    <lineage>
        <taxon>Bacteria</taxon>
        <taxon>Bacillati</taxon>
        <taxon>Bacillota</taxon>
        <taxon>Clostridia</taxon>
        <taxon>Eubacteriales</taxon>
        <taxon>Clostridiaceae</taxon>
        <taxon>Clostridium</taxon>
    </lineage>
</organism>
<dbReference type="Proteomes" id="UP000198619">
    <property type="component" value="Unassembled WGS sequence"/>
</dbReference>
<proteinExistence type="predicted"/>
<dbReference type="InterPro" id="IPR009825">
    <property type="entry name" value="ECF_substrate-spec-like"/>
</dbReference>
<feature type="transmembrane region" description="Helical" evidence="3">
    <location>
        <begin position="110"/>
        <end position="131"/>
    </location>
</feature>
<feature type="transmembrane region" description="Helical" evidence="3">
    <location>
        <begin position="9"/>
        <end position="30"/>
    </location>
</feature>
<dbReference type="OrthoDB" id="411368at2"/>
<protein>
    <submittedName>
        <fullName evidence="4">Uncharacterized membrane protein</fullName>
    </submittedName>
</protein>
<evidence type="ECO:0000313" key="4">
    <source>
        <dbReference type="EMBL" id="SFB38829.1"/>
    </source>
</evidence>
<keyword evidence="5" id="KW-1185">Reference proteome</keyword>
<name>A0A1I1ALC5_9CLOT</name>
<evidence type="ECO:0000256" key="2">
    <source>
        <dbReference type="ARBA" id="ARBA00022989"/>
    </source>
</evidence>
<dbReference type="RefSeq" id="WP_090042800.1">
    <property type="nucleotide sequence ID" value="NZ_FOKI01000040.1"/>
</dbReference>
<dbReference type="AlphaFoldDB" id="A0A1I1ALC5"/>
<evidence type="ECO:0000256" key="1">
    <source>
        <dbReference type="ARBA" id="ARBA00022692"/>
    </source>
</evidence>
<feature type="transmembrane region" description="Helical" evidence="3">
    <location>
        <begin position="137"/>
        <end position="162"/>
    </location>
</feature>
<keyword evidence="3" id="KW-0472">Membrane</keyword>
<dbReference type="STRING" id="84698.SAMN04488528_10403"/>
<dbReference type="Pfam" id="PF07155">
    <property type="entry name" value="ECF-ribofla_trS"/>
    <property type="match status" value="1"/>
</dbReference>
<dbReference type="PANTHER" id="PTHR37815">
    <property type="entry name" value="UPF0397 PROTEIN BC_2624-RELATED"/>
    <property type="match status" value="1"/>
</dbReference>
<keyword evidence="1 3" id="KW-0812">Transmembrane</keyword>
<dbReference type="GO" id="GO:0016020">
    <property type="term" value="C:membrane"/>
    <property type="evidence" value="ECO:0007669"/>
    <property type="project" value="InterPro"/>
</dbReference>
<gene>
    <name evidence="4" type="ORF">SAMN04488528_10403</name>
</gene>
<dbReference type="Gene3D" id="1.10.1760.20">
    <property type="match status" value="1"/>
</dbReference>
<dbReference type="EMBL" id="FOKI01000040">
    <property type="protein sequence ID" value="SFB38829.1"/>
    <property type="molecule type" value="Genomic_DNA"/>
</dbReference>
<accession>A0A1I1ALC5</accession>
<evidence type="ECO:0000313" key="5">
    <source>
        <dbReference type="Proteomes" id="UP000198619"/>
    </source>
</evidence>
<keyword evidence="2 3" id="KW-1133">Transmembrane helix</keyword>
<reference evidence="4 5" key="1">
    <citation type="submission" date="2016-10" db="EMBL/GenBank/DDBJ databases">
        <authorList>
            <person name="de Groot N.N."/>
        </authorList>
    </citation>
    <scope>NUCLEOTIDE SEQUENCE [LARGE SCALE GENOMIC DNA]</scope>
    <source>
        <strain evidence="4 5">DSM 12271</strain>
    </source>
</reference>
<dbReference type="PANTHER" id="PTHR37815:SF3">
    <property type="entry name" value="UPF0397 PROTEIN SPR0429"/>
    <property type="match status" value="1"/>
</dbReference>
<sequence length="172" mass="18295">MNNKTRKIVILGVLAAICYIGTWIHIPIYLGGAKSMIHLGTTAIFIAATIVGKDAFWPGAIGCALFDLLSPGFQAWAIPTFIVKGLTGYVTGKVAFANNKEGKSVKQNTFAFVLGGIVSLVGYFLFNAFIFTGWRAALISLSTSITTTAIGAAIAIPMSFAIKKKLHSSYNV</sequence>